<dbReference type="InterPro" id="IPR001005">
    <property type="entry name" value="SANT/Myb"/>
</dbReference>
<keyword evidence="2" id="KW-0539">Nucleus</keyword>
<dbReference type="GO" id="GO:0003677">
    <property type="term" value="F:DNA binding"/>
    <property type="evidence" value="ECO:0007669"/>
    <property type="project" value="TreeGrafter"/>
</dbReference>
<dbReference type="GO" id="GO:0017053">
    <property type="term" value="C:transcription repressor complex"/>
    <property type="evidence" value="ECO:0007669"/>
    <property type="project" value="InterPro"/>
</dbReference>
<feature type="domain" description="Myb-like" evidence="5">
    <location>
        <begin position="42"/>
        <end position="90"/>
    </location>
</feature>
<feature type="compositionally biased region" description="Basic and acidic residues" evidence="4">
    <location>
        <begin position="562"/>
        <end position="572"/>
    </location>
</feature>
<feature type="compositionally biased region" description="Basic and acidic residues" evidence="4">
    <location>
        <begin position="358"/>
        <end position="371"/>
    </location>
</feature>
<dbReference type="GO" id="GO:0005654">
    <property type="term" value="C:nucleoplasm"/>
    <property type="evidence" value="ECO:0007669"/>
    <property type="project" value="TreeGrafter"/>
</dbReference>
<proteinExistence type="predicted"/>
<name>A0A7I8KKT7_SPIIN</name>
<dbReference type="InterPro" id="IPR010561">
    <property type="entry name" value="LIN-9/ALY1"/>
</dbReference>
<feature type="compositionally biased region" description="Polar residues" evidence="4">
    <location>
        <begin position="1114"/>
        <end position="1128"/>
    </location>
</feature>
<feature type="region of interest" description="Disordered" evidence="4">
    <location>
        <begin position="231"/>
        <end position="263"/>
    </location>
</feature>
<evidence type="ECO:0000256" key="3">
    <source>
        <dbReference type="SAM" id="Coils"/>
    </source>
</evidence>
<dbReference type="SMART" id="SM00717">
    <property type="entry name" value="SANT"/>
    <property type="match status" value="1"/>
</dbReference>
<feature type="region of interest" description="Disordered" evidence="4">
    <location>
        <begin position="1"/>
        <end position="38"/>
    </location>
</feature>
<dbReference type="InterPro" id="IPR033471">
    <property type="entry name" value="DIRP"/>
</dbReference>
<comment type="subcellular location">
    <subcellularLocation>
        <location evidence="1">Nucleus</location>
    </subcellularLocation>
</comment>
<feature type="compositionally biased region" description="Polar residues" evidence="4">
    <location>
        <begin position="1003"/>
        <end position="1017"/>
    </location>
</feature>
<feature type="region of interest" description="Disordered" evidence="4">
    <location>
        <begin position="1111"/>
        <end position="1130"/>
    </location>
</feature>
<accession>A0A7I8KKT7</accession>
<dbReference type="PANTHER" id="PTHR21689">
    <property type="entry name" value="LIN-9"/>
    <property type="match status" value="1"/>
</dbReference>
<evidence type="ECO:0000313" key="7">
    <source>
        <dbReference type="EMBL" id="CAA7397698.1"/>
    </source>
</evidence>
<protein>
    <submittedName>
        <fullName evidence="7">Uncharacterized protein</fullName>
    </submittedName>
</protein>
<evidence type="ECO:0000259" key="5">
    <source>
        <dbReference type="SMART" id="SM00717"/>
    </source>
</evidence>
<feature type="compositionally biased region" description="Basic residues" evidence="4">
    <location>
        <begin position="443"/>
        <end position="453"/>
    </location>
</feature>
<feature type="region of interest" description="Disordered" evidence="4">
    <location>
        <begin position="552"/>
        <end position="572"/>
    </location>
</feature>
<dbReference type="Pfam" id="PF00249">
    <property type="entry name" value="Myb_DNA-binding"/>
    <property type="match status" value="1"/>
</dbReference>
<evidence type="ECO:0000313" key="8">
    <source>
        <dbReference type="Proteomes" id="UP000663760"/>
    </source>
</evidence>
<feature type="region of interest" description="Disordered" evidence="4">
    <location>
        <begin position="115"/>
        <end position="147"/>
    </location>
</feature>
<feature type="region of interest" description="Disordered" evidence="4">
    <location>
        <begin position="302"/>
        <end position="384"/>
    </location>
</feature>
<feature type="compositionally biased region" description="Basic residues" evidence="4">
    <location>
        <begin position="318"/>
        <end position="327"/>
    </location>
</feature>
<dbReference type="EMBL" id="LR746269">
    <property type="protein sequence ID" value="CAA7397698.1"/>
    <property type="molecule type" value="Genomic_DNA"/>
</dbReference>
<gene>
    <name evidence="7" type="ORF">SI8410_06008363</name>
</gene>
<evidence type="ECO:0000256" key="2">
    <source>
        <dbReference type="ARBA" id="ARBA00023242"/>
    </source>
</evidence>
<feature type="compositionally biased region" description="Polar residues" evidence="4">
    <location>
        <begin position="236"/>
        <end position="246"/>
    </location>
</feature>
<dbReference type="CDD" id="cd00167">
    <property type="entry name" value="SANT"/>
    <property type="match status" value="1"/>
</dbReference>
<dbReference type="AlphaFoldDB" id="A0A7I8KKT7"/>
<feature type="region of interest" description="Disordered" evidence="4">
    <location>
        <begin position="993"/>
        <end position="1017"/>
    </location>
</feature>
<dbReference type="OrthoDB" id="2339771at2759"/>
<evidence type="ECO:0000256" key="4">
    <source>
        <dbReference type="SAM" id="MobiDB-lite"/>
    </source>
</evidence>
<dbReference type="GO" id="GO:0051726">
    <property type="term" value="P:regulation of cell cycle"/>
    <property type="evidence" value="ECO:0007669"/>
    <property type="project" value="TreeGrafter"/>
</dbReference>
<dbReference type="GO" id="GO:0006357">
    <property type="term" value="P:regulation of transcription by RNA polymerase II"/>
    <property type="evidence" value="ECO:0007669"/>
    <property type="project" value="TreeGrafter"/>
</dbReference>
<keyword evidence="8" id="KW-1185">Reference proteome</keyword>
<dbReference type="Pfam" id="PF06584">
    <property type="entry name" value="DIRP"/>
    <property type="match status" value="1"/>
</dbReference>
<feature type="compositionally biased region" description="Basic and acidic residues" evidence="4">
    <location>
        <begin position="15"/>
        <end position="25"/>
    </location>
</feature>
<feature type="coiled-coil region" evidence="3">
    <location>
        <begin position="910"/>
        <end position="937"/>
    </location>
</feature>
<feature type="region of interest" description="Disordered" evidence="4">
    <location>
        <begin position="439"/>
        <end position="521"/>
    </location>
</feature>
<feature type="domain" description="DIRP" evidence="6">
    <location>
        <begin position="651"/>
        <end position="752"/>
    </location>
</feature>
<feature type="compositionally biased region" description="Basic and acidic residues" evidence="4">
    <location>
        <begin position="467"/>
        <end position="479"/>
    </location>
</feature>
<dbReference type="InterPro" id="IPR009057">
    <property type="entry name" value="Homeodomain-like_sf"/>
</dbReference>
<feature type="compositionally biased region" description="Basic residues" evidence="4">
    <location>
        <begin position="488"/>
        <end position="497"/>
    </location>
</feature>
<evidence type="ECO:0000259" key="6">
    <source>
        <dbReference type="SMART" id="SM01135"/>
    </source>
</evidence>
<dbReference type="PANTHER" id="PTHR21689:SF2">
    <property type="entry name" value="PROTEIN LIN-9 HOMOLOG"/>
    <property type="match status" value="1"/>
</dbReference>
<dbReference type="GO" id="GO:0006351">
    <property type="term" value="P:DNA-templated transcription"/>
    <property type="evidence" value="ECO:0007669"/>
    <property type="project" value="InterPro"/>
</dbReference>
<dbReference type="Proteomes" id="UP000663760">
    <property type="component" value="Chromosome 6"/>
</dbReference>
<reference evidence="7" key="1">
    <citation type="submission" date="2020-02" db="EMBL/GenBank/DDBJ databases">
        <authorList>
            <person name="Scholz U."/>
            <person name="Mascher M."/>
            <person name="Fiebig A."/>
        </authorList>
    </citation>
    <scope>NUCLEOTIDE SEQUENCE</scope>
</reference>
<evidence type="ECO:0000256" key="1">
    <source>
        <dbReference type="ARBA" id="ARBA00004123"/>
    </source>
</evidence>
<sequence length="1216" mass="134636">MAPTRKPRIISPRFKHGEESPDKDGCNTNKNKTKKRKLSDMLGSQWSKEELERFYVAYRKHGKDWKKVAGVIRNRTVDMVEALYNMNRAYLSLPEGTATVAGLIAMMTDHYNILEGSDSDDESNDELQTSNKPPKRARGKLHPNACKGSTTSYPDLLQYQSTTTNYGCLSLLKKKRSGGSRPRAVGKRTPRFPVSYTYDREAMNMLSPSKLVKSERDADEDGVHVAALALAEASQRAGSPQVSRTPLRTEHSKSSPVQSGERKHVELEASNSRFNALWKDSYGSEGSLGSVEAETGDFALETGYHHDSENGHTLETKRKVRKSKGKNPKTNGIESNMLDDDVREACSGTEEGPSNRGSKAEIDSEVSDRKIAQSFQGPRKRNRQLFSGDESTALDALQTLADLSFNILLPGSAVESESSVQPKEDKKSVDVVEKFALPEVTTKGRKDKTKVSNKKVGPLFSTRKTSKQRELSPDAKISSEAKNTNHQPVRRIRKKPLKPGLAKNPKDEENEDTCPTESPVQEVIVEESKKSSGKVKGGPHVPSQKLTKMVKSLEPASSGSEISRKLTDEHESISQIPEESKVILISKRRNRRKMTLQRALVQELKPSALVQEDHSDIYVHAASDKAIDVKAKLSHCLSSPLLRRWCMFEWFYSAIDYPWFAKSEFVEYLDHVGLGHVPRLTRVEWGVIRSSLGKPRRLSGQFLNEERDKLEQYRESVRIHYTELRGGIREGLPTDLARPLSVGQRVIACHPKTREIHDGSILTVDRSRCRVQFDRPELGVEFVMDIDCMPLNPSENMPDALRRKNLVVDKISEAFYETKQFSQPQDRRFGESLRLLSGENVENAEGICNVSSSNYPMSTLMKQANGDTIDAIAVAKAAANEVVVAAQQAMYAQPCTLAQIQAREADIRALAELTRALDKKEALLIELRNMNEEVSAKQRGGESIKEFEHFRKQYAMVLLQLRDANDQESCIHGDESLVAAALVFLRQRNTYQGNAAPSWPKPSENSVGPTGNQGSLGHSSFPCQDPGTHVLDIIEGSRRKAKAMVDIAMTAMSSIKEGEDAFARIGEALDSAKVWQSGADPSVFSAKSVPLLESAGRGGSAFQDQAVKLEPSALQASSPKPNSSSNGAESWVPNELISSCVATLLMIQTCTERQDPPAEVAQILDSAVTTLEPCCPQNLPIYREIEVFMGIVKNQMLAKVPTLTSSLPPSSELPIL</sequence>
<dbReference type="SMART" id="SM01135">
    <property type="entry name" value="DIRP"/>
    <property type="match status" value="1"/>
</dbReference>
<keyword evidence="3" id="KW-0175">Coiled coil</keyword>
<organism evidence="7 8">
    <name type="scientific">Spirodela intermedia</name>
    <name type="common">Intermediate duckweed</name>
    <dbReference type="NCBI Taxonomy" id="51605"/>
    <lineage>
        <taxon>Eukaryota</taxon>
        <taxon>Viridiplantae</taxon>
        <taxon>Streptophyta</taxon>
        <taxon>Embryophyta</taxon>
        <taxon>Tracheophyta</taxon>
        <taxon>Spermatophyta</taxon>
        <taxon>Magnoliopsida</taxon>
        <taxon>Liliopsida</taxon>
        <taxon>Araceae</taxon>
        <taxon>Lemnoideae</taxon>
        <taxon>Spirodela</taxon>
    </lineage>
</organism>
<dbReference type="Gene3D" id="1.20.58.1880">
    <property type="match status" value="1"/>
</dbReference>
<feature type="compositionally biased region" description="Basic and acidic residues" evidence="4">
    <location>
        <begin position="303"/>
        <end position="317"/>
    </location>
</feature>
<dbReference type="SUPFAM" id="SSF46689">
    <property type="entry name" value="Homeodomain-like"/>
    <property type="match status" value="1"/>
</dbReference>